<evidence type="ECO:0008006" key="2">
    <source>
        <dbReference type="Google" id="ProtNLM"/>
    </source>
</evidence>
<reference evidence="1" key="1">
    <citation type="journal article" date="2015" name="Nature">
        <title>Complex archaea that bridge the gap between prokaryotes and eukaryotes.</title>
        <authorList>
            <person name="Spang A."/>
            <person name="Saw J.H."/>
            <person name="Jorgensen S.L."/>
            <person name="Zaremba-Niedzwiedzka K."/>
            <person name="Martijn J."/>
            <person name="Lind A.E."/>
            <person name="van Eijk R."/>
            <person name="Schleper C."/>
            <person name="Guy L."/>
            <person name="Ettema T.J."/>
        </authorList>
    </citation>
    <scope>NUCLEOTIDE SEQUENCE</scope>
</reference>
<accession>A0A0F9H2M5</accession>
<sequence length="117" mass="13017">MAIQNEEQFVTVTVHDGEIVLKAPRFGDYLDMYGGDDEGDEEEDIKDKIAKSTATRERFLAMAEKLVVRWTYEEPVTQENIAKLDSKVSLVLLNALNELLGISDEVKKGAAKKAVTA</sequence>
<organism evidence="1">
    <name type="scientific">marine sediment metagenome</name>
    <dbReference type="NCBI Taxonomy" id="412755"/>
    <lineage>
        <taxon>unclassified sequences</taxon>
        <taxon>metagenomes</taxon>
        <taxon>ecological metagenomes</taxon>
    </lineage>
</organism>
<comment type="caution">
    <text evidence="1">The sequence shown here is derived from an EMBL/GenBank/DDBJ whole genome shotgun (WGS) entry which is preliminary data.</text>
</comment>
<proteinExistence type="predicted"/>
<evidence type="ECO:0000313" key="1">
    <source>
        <dbReference type="EMBL" id="KKL69582.1"/>
    </source>
</evidence>
<name>A0A0F9H2M5_9ZZZZ</name>
<gene>
    <name evidence="1" type="ORF">LCGC14_2113520</name>
</gene>
<protein>
    <recommendedName>
        <fullName evidence="2">Tail assembly chaperone</fullName>
    </recommendedName>
</protein>
<dbReference type="AlphaFoldDB" id="A0A0F9H2M5"/>
<dbReference type="EMBL" id="LAZR01026167">
    <property type="protein sequence ID" value="KKL69582.1"/>
    <property type="molecule type" value="Genomic_DNA"/>
</dbReference>